<evidence type="ECO:0000259" key="3">
    <source>
        <dbReference type="SMART" id="SM01373"/>
    </source>
</evidence>
<organism evidence="4 5">
    <name type="scientific">Volvox reticuliferus</name>
    <dbReference type="NCBI Taxonomy" id="1737510"/>
    <lineage>
        <taxon>Eukaryota</taxon>
        <taxon>Viridiplantae</taxon>
        <taxon>Chlorophyta</taxon>
        <taxon>core chlorophytes</taxon>
        <taxon>Chlorophyceae</taxon>
        <taxon>CS clade</taxon>
        <taxon>Chlamydomonadales</taxon>
        <taxon>Volvocaceae</taxon>
        <taxon>Volvox</taxon>
    </lineage>
</organism>
<feature type="compositionally biased region" description="Basic residues" evidence="2">
    <location>
        <begin position="153"/>
        <end position="163"/>
    </location>
</feature>
<feature type="compositionally biased region" description="Basic and acidic residues" evidence="2">
    <location>
        <begin position="7"/>
        <end position="24"/>
    </location>
</feature>
<keyword evidence="1" id="KW-0175">Coiled coil</keyword>
<dbReference type="SMART" id="SM01373">
    <property type="entry name" value="MAGE"/>
    <property type="match status" value="1"/>
</dbReference>
<feature type="coiled-coil region" evidence="1">
    <location>
        <begin position="210"/>
        <end position="237"/>
    </location>
</feature>
<feature type="compositionally biased region" description="Low complexity" evidence="2">
    <location>
        <begin position="85"/>
        <end position="102"/>
    </location>
</feature>
<comment type="caution">
    <text evidence="4">The sequence shown here is derived from an EMBL/GenBank/DDBJ whole genome shotgun (WGS) entry which is preliminary data.</text>
</comment>
<evidence type="ECO:0000313" key="5">
    <source>
        <dbReference type="Proteomes" id="UP000747110"/>
    </source>
</evidence>
<protein>
    <recommendedName>
        <fullName evidence="3">MAGE domain-containing protein</fullName>
    </recommendedName>
</protein>
<evidence type="ECO:0000256" key="1">
    <source>
        <dbReference type="SAM" id="Coils"/>
    </source>
</evidence>
<dbReference type="Pfam" id="PF01454">
    <property type="entry name" value="MAGE"/>
    <property type="match status" value="1"/>
</dbReference>
<feature type="compositionally biased region" description="Low complexity" evidence="2">
    <location>
        <begin position="49"/>
        <end position="58"/>
    </location>
</feature>
<feature type="domain" description="MAGE" evidence="3">
    <location>
        <begin position="256"/>
        <end position="461"/>
    </location>
</feature>
<dbReference type="AlphaFoldDB" id="A0A8J4C8D9"/>
<evidence type="ECO:0000256" key="2">
    <source>
        <dbReference type="SAM" id="MobiDB-lite"/>
    </source>
</evidence>
<dbReference type="EMBL" id="BNCP01000009">
    <property type="protein sequence ID" value="GIL76800.1"/>
    <property type="molecule type" value="Genomic_DNA"/>
</dbReference>
<feature type="compositionally biased region" description="Acidic residues" evidence="2">
    <location>
        <begin position="479"/>
        <end position="490"/>
    </location>
</feature>
<dbReference type="InterPro" id="IPR002190">
    <property type="entry name" value="MHD_dom"/>
</dbReference>
<proteinExistence type="predicted"/>
<dbReference type="OrthoDB" id="205198at2759"/>
<feature type="compositionally biased region" description="Gly residues" evidence="2">
    <location>
        <begin position="186"/>
        <end position="195"/>
    </location>
</feature>
<reference evidence="4" key="1">
    <citation type="journal article" date="2021" name="Proc. Natl. Acad. Sci. U.S.A.">
        <title>Three genomes in the algal genus Volvox reveal the fate of a haploid sex-determining region after a transition to homothallism.</title>
        <authorList>
            <person name="Yamamoto K."/>
            <person name="Hamaji T."/>
            <person name="Kawai-Toyooka H."/>
            <person name="Matsuzaki R."/>
            <person name="Takahashi F."/>
            <person name="Nishimura Y."/>
            <person name="Kawachi M."/>
            <person name="Noguchi H."/>
            <person name="Minakuchi Y."/>
            <person name="Umen J.G."/>
            <person name="Toyoda A."/>
            <person name="Nozaki H."/>
        </authorList>
    </citation>
    <scope>NUCLEOTIDE SEQUENCE</scope>
    <source>
        <strain evidence="4">NIES-3786</strain>
    </source>
</reference>
<dbReference type="Proteomes" id="UP000747110">
    <property type="component" value="Unassembled WGS sequence"/>
</dbReference>
<keyword evidence="5" id="KW-1185">Reference proteome</keyword>
<accession>A0A8J4C8D9</accession>
<evidence type="ECO:0000313" key="4">
    <source>
        <dbReference type="EMBL" id="GIL76800.1"/>
    </source>
</evidence>
<feature type="compositionally biased region" description="Low complexity" evidence="2">
    <location>
        <begin position="66"/>
        <end position="79"/>
    </location>
</feature>
<feature type="region of interest" description="Disordered" evidence="2">
    <location>
        <begin position="473"/>
        <end position="499"/>
    </location>
</feature>
<feature type="region of interest" description="Disordered" evidence="2">
    <location>
        <begin position="1"/>
        <end position="201"/>
    </location>
</feature>
<gene>
    <name evidence="4" type="ORF">Vretifemale_6271</name>
</gene>
<sequence length="499" mass="52738">MSKRIKRECTQRRNSIDDDFESPKYSENPVENYNSDDDFDFGNAAGPSRRGSQRVVGASRGGRAGAAGAAAAGHGPRGAARGRGQKPAGSDGETSDVIIIDSDSVEDDGGGGGGGGGSSQPARGGRSVVRGRGGGTAAAVPASEHAPVAGGRGRGRGHGRGRGRGSQPMDLDAGPGSDGEEDPQRGAGGAGGAGGTQQQRRVYTAPTVPLEIVAEELATMRRLIRRYRDEWEAAREKCASWDELSSADKDLLAGSVLRFMLFSARAKPGHPIPRARLNAAIKEVLGSNRHLKSKTLGAVWLPWARYKAITSLGYDIVELVRPRGGAAVEVAAAAADGATAGEGNQYYVLRTVLPTALRCEFVDGCEGTRAEDGAKMVILALIMQNGGKMQDDELHRYMSMMGFPPDRGQPHPQLGSFDDLINQMKDQRYLCLDKQGQADGNAIFILSWGEAAHSEVTTDQLKATLEPFFQGMENRVGGSEDEGDVEEEGDWGPGPSRAH</sequence>
<dbReference type="Gene3D" id="1.10.10.1210">
    <property type="entry name" value="MAGE homology domain, winged helix WH2 motif"/>
    <property type="match status" value="1"/>
</dbReference>
<name>A0A8J4C8D9_9CHLO</name>
<dbReference type="InterPro" id="IPR041899">
    <property type="entry name" value="MAGE_WH2"/>
</dbReference>